<comment type="caution">
    <text evidence="1">The sequence shown here is derived from an EMBL/GenBank/DDBJ whole genome shotgun (WGS) entry which is preliminary data.</text>
</comment>
<keyword evidence="2" id="KW-1185">Reference proteome</keyword>
<sequence length="159" mass="17552">MVTFRLNRRTDSGICHIGWPGFRSSLRRTLPPVMRDGPQCCFDSPHFYESFCLLASSSIEGRDENHSSLSRGCTSGPDEYVDEMRSRRISKRGVASLVGVVMVWSRVPSTPMTGCTSSEGVGLLPVMAVRTPTAVVETVLQFDPECLGRAGVTPLWIIW</sequence>
<proteinExistence type="predicted"/>
<evidence type="ECO:0000313" key="1">
    <source>
        <dbReference type="EMBL" id="GBM77073.1"/>
    </source>
</evidence>
<dbReference type="Proteomes" id="UP000499080">
    <property type="component" value="Unassembled WGS sequence"/>
</dbReference>
<organism evidence="1 2">
    <name type="scientific">Araneus ventricosus</name>
    <name type="common">Orbweaver spider</name>
    <name type="synonym">Epeira ventricosa</name>
    <dbReference type="NCBI Taxonomy" id="182803"/>
    <lineage>
        <taxon>Eukaryota</taxon>
        <taxon>Metazoa</taxon>
        <taxon>Ecdysozoa</taxon>
        <taxon>Arthropoda</taxon>
        <taxon>Chelicerata</taxon>
        <taxon>Arachnida</taxon>
        <taxon>Araneae</taxon>
        <taxon>Araneomorphae</taxon>
        <taxon>Entelegynae</taxon>
        <taxon>Araneoidea</taxon>
        <taxon>Araneidae</taxon>
        <taxon>Araneus</taxon>
    </lineage>
</organism>
<gene>
    <name evidence="1" type="ORF">AVEN_93138_1</name>
</gene>
<dbReference type="AlphaFoldDB" id="A0A4Y2IH34"/>
<accession>A0A4Y2IH34</accession>
<dbReference type="EMBL" id="BGPR01002662">
    <property type="protein sequence ID" value="GBM77073.1"/>
    <property type="molecule type" value="Genomic_DNA"/>
</dbReference>
<protein>
    <submittedName>
        <fullName evidence="1">Uncharacterized protein</fullName>
    </submittedName>
</protein>
<name>A0A4Y2IH34_ARAVE</name>
<reference evidence="1 2" key="1">
    <citation type="journal article" date="2019" name="Sci. Rep.">
        <title>Orb-weaving spider Araneus ventricosus genome elucidates the spidroin gene catalogue.</title>
        <authorList>
            <person name="Kono N."/>
            <person name="Nakamura H."/>
            <person name="Ohtoshi R."/>
            <person name="Moran D.A.P."/>
            <person name="Shinohara A."/>
            <person name="Yoshida Y."/>
            <person name="Fujiwara M."/>
            <person name="Mori M."/>
            <person name="Tomita M."/>
            <person name="Arakawa K."/>
        </authorList>
    </citation>
    <scope>NUCLEOTIDE SEQUENCE [LARGE SCALE GENOMIC DNA]</scope>
</reference>
<evidence type="ECO:0000313" key="2">
    <source>
        <dbReference type="Proteomes" id="UP000499080"/>
    </source>
</evidence>